<evidence type="ECO:0000313" key="2">
    <source>
        <dbReference type="EMBL" id="CDI51698.1"/>
    </source>
</evidence>
<reference evidence="2" key="1">
    <citation type="journal article" date="2014" name="Genome Biol. Evol.">
        <title>Gene Loss Rather Than Gene Gain Is Associated with a Host Jump from Monocots to Dicots in the Smut Fungus Melanopsichium pennsylvanicum.</title>
        <authorList>
            <person name="Sharma R."/>
            <person name="Mishra B."/>
            <person name="Runge F."/>
            <person name="Thines M."/>
        </authorList>
    </citation>
    <scope>NUCLEOTIDE SEQUENCE</scope>
    <source>
        <strain evidence="2">4</strain>
    </source>
</reference>
<sequence length="111" mass="11900">MTAISLDNGPAKVDTTRTDLKLHVSLRRKPKGGHNAQEEVGRDQQLDASEAEVDRRDTVKVDEAPPMLSLAATEPLSSFQLETEIEITSLISSVIMAPTAPGYLVNGTGAE</sequence>
<organism evidence="2">
    <name type="scientific">Melanopsichium pennsylvanicum 4</name>
    <dbReference type="NCBI Taxonomy" id="1398559"/>
    <lineage>
        <taxon>Eukaryota</taxon>
        <taxon>Fungi</taxon>
        <taxon>Dikarya</taxon>
        <taxon>Basidiomycota</taxon>
        <taxon>Ustilaginomycotina</taxon>
        <taxon>Ustilaginomycetes</taxon>
        <taxon>Ustilaginales</taxon>
        <taxon>Ustilaginaceae</taxon>
        <taxon>Melanopsichium</taxon>
    </lineage>
</organism>
<accession>A0A077QZ95</accession>
<dbReference type="AlphaFoldDB" id="A0A077QZ95"/>
<proteinExistence type="predicted"/>
<name>A0A077QZ95_9BASI</name>
<protein>
    <submittedName>
        <fullName evidence="2">Uncharacterized protein</fullName>
    </submittedName>
</protein>
<feature type="region of interest" description="Disordered" evidence="1">
    <location>
        <begin position="27"/>
        <end position="56"/>
    </location>
</feature>
<dbReference type="EMBL" id="HG529514">
    <property type="protein sequence ID" value="CDI51698.1"/>
    <property type="molecule type" value="Genomic_DNA"/>
</dbReference>
<evidence type="ECO:0000256" key="1">
    <source>
        <dbReference type="SAM" id="MobiDB-lite"/>
    </source>
</evidence>
<feature type="compositionally biased region" description="Basic and acidic residues" evidence="1">
    <location>
        <begin position="36"/>
        <end position="45"/>
    </location>
</feature>